<dbReference type="RefSeq" id="WP_191749891.1">
    <property type="nucleotide sequence ID" value="NZ_JACSQZ010000024.1"/>
</dbReference>
<dbReference type="Proteomes" id="UP000640335">
    <property type="component" value="Unassembled WGS sequence"/>
</dbReference>
<sequence>MPHKIERVNQYDDTRFSREVLLEHGAFLIDDKYKCSFKIMNQNTAIVEFDNEVNVDEVIDEFRFYAEHITKFYGINNKLIKSFKDINIFKLNIEDIQPSQFYVDKKKVESVSYFIKSSDDIIIPLVKINDELVSVDGHTRLYVATKRDYKQVYGFYTLTEDYISDFVLEAKRRNVLTPYDLQILEHDEYKIKWNEFCNNFFRNQIAK</sequence>
<accession>A0ABR8Q400</accession>
<proteinExistence type="predicted"/>
<evidence type="ECO:0000313" key="1">
    <source>
        <dbReference type="EMBL" id="MBD7915131.1"/>
    </source>
</evidence>
<dbReference type="Gene3D" id="3.90.1530.10">
    <property type="entry name" value="Conserved hypothetical protein from pyrococcus furiosus pfu- 392566-001, ParB domain"/>
    <property type="match status" value="1"/>
</dbReference>
<comment type="caution">
    <text evidence="1">The sequence shown here is derived from an EMBL/GenBank/DDBJ whole genome shotgun (WGS) entry which is preliminary data.</text>
</comment>
<organism evidence="1 2">
    <name type="scientific">Clostridium gallinarum</name>
    <dbReference type="NCBI Taxonomy" id="2762246"/>
    <lineage>
        <taxon>Bacteria</taxon>
        <taxon>Bacillati</taxon>
        <taxon>Bacillota</taxon>
        <taxon>Clostridia</taxon>
        <taxon>Eubacteriales</taxon>
        <taxon>Clostridiaceae</taxon>
        <taxon>Clostridium</taxon>
    </lineage>
</organism>
<keyword evidence="2" id="KW-1185">Reference proteome</keyword>
<protein>
    <submittedName>
        <fullName evidence="1">Uncharacterized protein</fullName>
    </submittedName>
</protein>
<dbReference type="EMBL" id="JACSQZ010000024">
    <property type="protein sequence ID" value="MBD7915131.1"/>
    <property type="molecule type" value="Genomic_DNA"/>
</dbReference>
<gene>
    <name evidence="1" type="ORF">H9660_08205</name>
</gene>
<name>A0ABR8Q400_9CLOT</name>
<reference evidence="1 2" key="1">
    <citation type="submission" date="2020-08" db="EMBL/GenBank/DDBJ databases">
        <title>A Genomic Blueprint of the Chicken Gut Microbiome.</title>
        <authorList>
            <person name="Gilroy R."/>
            <person name="Ravi A."/>
            <person name="Getino M."/>
            <person name="Pursley I."/>
            <person name="Horton D.L."/>
            <person name="Alikhan N.-F."/>
            <person name="Baker D."/>
            <person name="Gharbi K."/>
            <person name="Hall N."/>
            <person name="Watson M."/>
            <person name="Adriaenssens E.M."/>
            <person name="Foster-Nyarko E."/>
            <person name="Jarju S."/>
            <person name="Secka A."/>
            <person name="Antonio M."/>
            <person name="Oren A."/>
            <person name="Chaudhuri R."/>
            <person name="La Ragione R.M."/>
            <person name="Hildebrand F."/>
            <person name="Pallen M.J."/>
        </authorList>
    </citation>
    <scope>NUCLEOTIDE SEQUENCE [LARGE SCALE GENOMIC DNA]</scope>
    <source>
        <strain evidence="1 2">Sa3CUN1</strain>
    </source>
</reference>
<evidence type="ECO:0000313" key="2">
    <source>
        <dbReference type="Proteomes" id="UP000640335"/>
    </source>
</evidence>